<comment type="caution">
    <text evidence="1">The sequence shown here is derived from an EMBL/GenBank/DDBJ whole genome shotgun (WGS) entry which is preliminary data.</text>
</comment>
<proteinExistence type="predicted"/>
<keyword evidence="2" id="KW-1185">Reference proteome</keyword>
<organism evidence="1 2">
    <name type="scientific">Pseudanabaena cinerea FACHB-1277</name>
    <dbReference type="NCBI Taxonomy" id="2949581"/>
    <lineage>
        <taxon>Bacteria</taxon>
        <taxon>Bacillati</taxon>
        <taxon>Cyanobacteriota</taxon>
        <taxon>Cyanophyceae</taxon>
        <taxon>Pseudanabaenales</taxon>
        <taxon>Pseudanabaenaceae</taxon>
        <taxon>Pseudanabaena</taxon>
        <taxon>Pseudanabaena cinerea</taxon>
    </lineage>
</organism>
<reference evidence="1" key="2">
    <citation type="submission" date="2020-08" db="EMBL/GenBank/DDBJ databases">
        <authorList>
            <person name="Chen M."/>
            <person name="Teng W."/>
            <person name="Zhao L."/>
            <person name="Hu C."/>
            <person name="Zhou Y."/>
            <person name="Han B."/>
            <person name="Song L."/>
            <person name="Shu W."/>
        </authorList>
    </citation>
    <scope>NUCLEOTIDE SEQUENCE</scope>
    <source>
        <strain evidence="1">FACHB-1277</strain>
    </source>
</reference>
<protein>
    <submittedName>
        <fullName evidence="1">Uncharacterized protein</fullName>
    </submittedName>
</protein>
<dbReference type="AlphaFoldDB" id="A0A926UPG5"/>
<evidence type="ECO:0000313" key="1">
    <source>
        <dbReference type="EMBL" id="MBD2148592.1"/>
    </source>
</evidence>
<reference evidence="1" key="1">
    <citation type="journal article" date="2015" name="ISME J.">
        <title>Draft Genome Sequence of Streptomyces incarnatus NRRL8089, which Produces the Nucleoside Antibiotic Sinefungin.</title>
        <authorList>
            <person name="Oshima K."/>
            <person name="Hattori M."/>
            <person name="Shimizu H."/>
            <person name="Fukuda K."/>
            <person name="Nemoto M."/>
            <person name="Inagaki K."/>
            <person name="Tamura T."/>
        </authorList>
    </citation>
    <scope>NUCLEOTIDE SEQUENCE</scope>
    <source>
        <strain evidence="1">FACHB-1277</strain>
    </source>
</reference>
<evidence type="ECO:0000313" key="2">
    <source>
        <dbReference type="Proteomes" id="UP000631421"/>
    </source>
</evidence>
<dbReference type="Proteomes" id="UP000631421">
    <property type="component" value="Unassembled WGS sequence"/>
</dbReference>
<accession>A0A926UPG5</accession>
<gene>
    <name evidence="1" type="ORF">H6F44_00385</name>
</gene>
<dbReference type="RefSeq" id="WP_190348934.1">
    <property type="nucleotide sequence ID" value="NZ_JACJPY010000001.1"/>
</dbReference>
<name>A0A926UPG5_9CYAN</name>
<dbReference type="EMBL" id="JACJPY010000001">
    <property type="protein sequence ID" value="MBD2148592.1"/>
    <property type="molecule type" value="Genomic_DNA"/>
</dbReference>
<sequence length="56" mass="6776">MLQVAFTEKDKEVLKHERFHHPHPLVQQNMELLWLKSQNLPHWQIYKLASISENTL</sequence>